<keyword evidence="4 6" id="KW-0479">Metal-binding</keyword>
<dbReference type="AlphaFoldDB" id="A0A0H2SAD4"/>
<proteinExistence type="inferred from homology"/>
<evidence type="ECO:0000256" key="2">
    <source>
        <dbReference type="ARBA" id="ARBA00010617"/>
    </source>
</evidence>
<keyword evidence="9" id="KW-1185">Reference proteome</keyword>
<dbReference type="InParanoid" id="A0A0H2SAD4"/>
<dbReference type="InterPro" id="IPR050529">
    <property type="entry name" value="CYP450_sterol_14alpha_dmase"/>
</dbReference>
<evidence type="ECO:0000313" key="9">
    <source>
        <dbReference type="Proteomes" id="UP000053477"/>
    </source>
</evidence>
<keyword evidence="7" id="KW-0560">Oxidoreductase</keyword>
<dbReference type="OrthoDB" id="1055148at2759"/>
<dbReference type="Gene3D" id="1.10.630.10">
    <property type="entry name" value="Cytochrome P450"/>
    <property type="match status" value="1"/>
</dbReference>
<reference evidence="8 9" key="1">
    <citation type="submission" date="2015-04" db="EMBL/GenBank/DDBJ databases">
        <title>Complete genome sequence of Schizopora paradoxa KUC8140, a cosmopolitan wood degrader in East Asia.</title>
        <authorList>
            <consortium name="DOE Joint Genome Institute"/>
            <person name="Min B."/>
            <person name="Park H."/>
            <person name="Jang Y."/>
            <person name="Kim J.-J."/>
            <person name="Kim K.H."/>
            <person name="Pangilinan J."/>
            <person name="Lipzen A."/>
            <person name="Riley R."/>
            <person name="Grigoriev I.V."/>
            <person name="Spatafora J.W."/>
            <person name="Choi I.-G."/>
        </authorList>
    </citation>
    <scope>NUCLEOTIDE SEQUENCE [LARGE SCALE GENOMIC DNA]</scope>
    <source>
        <strain evidence="8 9">KUC8140</strain>
    </source>
</reference>
<sequence>MYGNALLAVSTVFVGFASYAWYKFTSPIAPGLPTAGSGSLISRLKAPEEFGKDPVEFLCKMRKKLGDVFYVDLILVKFVFCLGPEYNKLILRAAEEDFSFWKQIELLSGPRIAKTITDYEWRSPSMKIAKSSLMSQERINGFAVECTKIADEHFSKWTKSESVPLFQSISHLVLSFMLTMLMGEDFYRKYGDEIVPKMDQFERDLQNPILRLLPWSLWGLSAPGRRHFQIADRFKELTCAELDDILKNPELHVGRTDYFYGAVEKMGNGFREHYGTHIMSMVFAGHANVALTVPWMYLHARRHPGAWQRVHDEAVLDSSEPKPYLEACLRETGRLYTNTFLLRMTQKPTNIGGFEIPAGTLVACSPLATQRADSINSSDGIFKDSRRWLPERFLPEGAYSEWFNKAEFIQFGMGPHQCPGEKLAKTMVFEVVLRAWMENYDIDVVSGLEEGVKGIDGVGAEPAWTEENFGTPSVRGGDVMIKCRRRA</sequence>
<dbReference type="GO" id="GO:0005506">
    <property type="term" value="F:iron ion binding"/>
    <property type="evidence" value="ECO:0007669"/>
    <property type="project" value="InterPro"/>
</dbReference>
<keyword evidence="3 6" id="KW-0349">Heme</keyword>
<evidence type="ECO:0000256" key="6">
    <source>
        <dbReference type="PIRSR" id="PIRSR602403-1"/>
    </source>
</evidence>
<dbReference type="GO" id="GO:0004497">
    <property type="term" value="F:monooxygenase activity"/>
    <property type="evidence" value="ECO:0007669"/>
    <property type="project" value="UniProtKB-KW"/>
</dbReference>
<organism evidence="8 9">
    <name type="scientific">Schizopora paradoxa</name>
    <dbReference type="NCBI Taxonomy" id="27342"/>
    <lineage>
        <taxon>Eukaryota</taxon>
        <taxon>Fungi</taxon>
        <taxon>Dikarya</taxon>
        <taxon>Basidiomycota</taxon>
        <taxon>Agaricomycotina</taxon>
        <taxon>Agaricomycetes</taxon>
        <taxon>Hymenochaetales</taxon>
        <taxon>Schizoporaceae</taxon>
        <taxon>Schizopora</taxon>
    </lineage>
</organism>
<dbReference type="STRING" id="27342.A0A0H2SAD4"/>
<evidence type="ECO:0000256" key="4">
    <source>
        <dbReference type="ARBA" id="ARBA00022723"/>
    </source>
</evidence>
<comment type="cofactor">
    <cofactor evidence="1 6">
        <name>heme</name>
        <dbReference type="ChEBI" id="CHEBI:30413"/>
    </cofactor>
</comment>
<evidence type="ECO:0000256" key="3">
    <source>
        <dbReference type="ARBA" id="ARBA00022617"/>
    </source>
</evidence>
<gene>
    <name evidence="8" type="ORF">SCHPADRAFT_819351</name>
</gene>
<dbReference type="SUPFAM" id="SSF48264">
    <property type="entry name" value="Cytochrome P450"/>
    <property type="match status" value="1"/>
</dbReference>
<dbReference type="InterPro" id="IPR017972">
    <property type="entry name" value="Cyt_P450_CS"/>
</dbReference>
<evidence type="ECO:0000256" key="1">
    <source>
        <dbReference type="ARBA" id="ARBA00001971"/>
    </source>
</evidence>
<dbReference type="EMBL" id="KQ085892">
    <property type="protein sequence ID" value="KLO18668.1"/>
    <property type="molecule type" value="Genomic_DNA"/>
</dbReference>
<protein>
    <submittedName>
        <fullName evidence="8">Cytochrome P450</fullName>
    </submittedName>
</protein>
<dbReference type="GO" id="GO:0016705">
    <property type="term" value="F:oxidoreductase activity, acting on paired donors, with incorporation or reduction of molecular oxygen"/>
    <property type="evidence" value="ECO:0007669"/>
    <property type="project" value="InterPro"/>
</dbReference>
<keyword evidence="5 6" id="KW-0408">Iron</keyword>
<dbReference type="Proteomes" id="UP000053477">
    <property type="component" value="Unassembled WGS sequence"/>
</dbReference>
<dbReference type="PROSITE" id="PS00086">
    <property type="entry name" value="CYTOCHROME_P450"/>
    <property type="match status" value="1"/>
</dbReference>
<dbReference type="Pfam" id="PF00067">
    <property type="entry name" value="p450"/>
    <property type="match status" value="1"/>
</dbReference>
<evidence type="ECO:0000313" key="8">
    <source>
        <dbReference type="EMBL" id="KLO18668.1"/>
    </source>
</evidence>
<dbReference type="InterPro" id="IPR002403">
    <property type="entry name" value="Cyt_P450_E_grp-IV"/>
</dbReference>
<dbReference type="PRINTS" id="PR00465">
    <property type="entry name" value="EP450IV"/>
</dbReference>
<keyword evidence="7" id="KW-0503">Monooxygenase</keyword>
<feature type="binding site" description="axial binding residue" evidence="6">
    <location>
        <position position="418"/>
    </location>
    <ligand>
        <name>heme</name>
        <dbReference type="ChEBI" id="CHEBI:30413"/>
    </ligand>
    <ligandPart>
        <name>Fe</name>
        <dbReference type="ChEBI" id="CHEBI:18248"/>
    </ligandPart>
</feature>
<dbReference type="GO" id="GO:0020037">
    <property type="term" value="F:heme binding"/>
    <property type="evidence" value="ECO:0007669"/>
    <property type="project" value="InterPro"/>
</dbReference>
<dbReference type="InterPro" id="IPR001128">
    <property type="entry name" value="Cyt_P450"/>
</dbReference>
<evidence type="ECO:0000256" key="7">
    <source>
        <dbReference type="RuleBase" id="RU000461"/>
    </source>
</evidence>
<comment type="similarity">
    <text evidence="2 7">Belongs to the cytochrome P450 family.</text>
</comment>
<accession>A0A0H2SAD4</accession>
<dbReference type="PANTHER" id="PTHR24304">
    <property type="entry name" value="CYTOCHROME P450 FAMILY 7"/>
    <property type="match status" value="1"/>
</dbReference>
<evidence type="ECO:0000256" key="5">
    <source>
        <dbReference type="ARBA" id="ARBA00023004"/>
    </source>
</evidence>
<dbReference type="InterPro" id="IPR036396">
    <property type="entry name" value="Cyt_P450_sf"/>
</dbReference>
<dbReference type="PANTHER" id="PTHR24304:SF2">
    <property type="entry name" value="24-HYDROXYCHOLESTEROL 7-ALPHA-HYDROXYLASE"/>
    <property type="match status" value="1"/>
</dbReference>
<name>A0A0H2SAD4_9AGAM</name>